<keyword evidence="2" id="KW-1185">Reference proteome</keyword>
<organism evidence="1 2">
    <name type="scientific">Segnochrobactrum spirostomi</name>
    <dbReference type="NCBI Taxonomy" id="2608987"/>
    <lineage>
        <taxon>Bacteria</taxon>
        <taxon>Pseudomonadati</taxon>
        <taxon>Pseudomonadota</taxon>
        <taxon>Alphaproteobacteria</taxon>
        <taxon>Hyphomicrobiales</taxon>
        <taxon>Segnochrobactraceae</taxon>
        <taxon>Segnochrobactrum</taxon>
    </lineage>
</organism>
<gene>
    <name evidence="1" type="ORF">F0357_19645</name>
</gene>
<evidence type="ECO:0000313" key="2">
    <source>
        <dbReference type="Proteomes" id="UP000332515"/>
    </source>
</evidence>
<dbReference type="Pfam" id="PF06833">
    <property type="entry name" value="MdcE"/>
    <property type="match status" value="1"/>
</dbReference>
<protein>
    <submittedName>
        <fullName evidence="1">Biotin-independent malonate decarboxylase subunit gamma</fullName>
    </submittedName>
</protein>
<dbReference type="Proteomes" id="UP000332515">
    <property type="component" value="Unassembled WGS sequence"/>
</dbReference>
<dbReference type="Gene3D" id="3.90.226.10">
    <property type="entry name" value="2-enoyl-CoA Hydratase, Chain A, domain 1"/>
    <property type="match status" value="1"/>
</dbReference>
<name>A0A6A7YBN4_9HYPH</name>
<dbReference type="EMBL" id="VWNA01000002">
    <property type="protein sequence ID" value="MQT14829.1"/>
    <property type="molecule type" value="Genomic_DNA"/>
</dbReference>
<dbReference type="SUPFAM" id="SSF52096">
    <property type="entry name" value="ClpP/crotonase"/>
    <property type="match status" value="1"/>
</dbReference>
<dbReference type="RefSeq" id="WP_153488251.1">
    <property type="nucleotide sequence ID" value="NZ_VWNA01000002.1"/>
</dbReference>
<dbReference type="AlphaFoldDB" id="A0A6A7YBN4"/>
<proteinExistence type="predicted"/>
<evidence type="ECO:0000313" key="1">
    <source>
        <dbReference type="EMBL" id="MQT14829.1"/>
    </source>
</evidence>
<reference evidence="1 2" key="1">
    <citation type="submission" date="2019-09" db="EMBL/GenBank/DDBJ databases">
        <title>Segnochrobactrum spirostomi gen. nov., sp. nov., isolated from the ciliate Spirostomum cf. yagiui and description of a novel family, Segnochrobactraceae fam. nov. within the order Rhizobiales of the class Alphaproteobacteria.</title>
        <authorList>
            <person name="Akter S."/>
            <person name="Shazib S.U.A."/>
            <person name="Shin M.K."/>
        </authorList>
    </citation>
    <scope>NUCLEOTIDE SEQUENCE [LARGE SCALE GENOMIC DNA]</scope>
    <source>
        <strain evidence="1 2">Sp-1</strain>
    </source>
</reference>
<accession>A0A6A7YBN4</accession>
<dbReference type="InterPro" id="IPR029045">
    <property type="entry name" value="ClpP/crotonase-like_dom_sf"/>
</dbReference>
<comment type="caution">
    <text evidence="1">The sequence shown here is derived from an EMBL/GenBank/DDBJ whole genome shotgun (WGS) entry which is preliminary data.</text>
</comment>
<sequence>MTLDEVLAALFPAGHAVARGPHGTVSGTAKIDGAADVAVIGIVDGTSLGIDGALVLAGHVLDLVETKAASTLVVLVDTSSQTMARRDELLGLNEFLAHLGKCLSLAALEGVATIGVLYGPAAAGAFISTALSTQILVALPDASPSVMDLPSISRVTKLPLEELTALAKTTPIFAPGLEPLYATGAIAETWSVAEAAALLKAAAARGAPDFNDTRDVTGFERKGRLQAHAIAARVVADAAGHG</sequence>